<evidence type="ECO:0000313" key="1">
    <source>
        <dbReference type="EMBL" id="EDS03381.1"/>
    </source>
</evidence>
<name>B0MWT9_9BACT</name>
<gene>
    <name evidence="1" type="ORF">ALIPUT_01594</name>
</gene>
<sequence length="273" mass="30701">MKNFRIFGNMNNSDVMQDIRLHIHIEDTQPMELLDLTSSLVALNNQYVAYLKKHPEQNINSDAKLYVKEIRHGSVIVELIDTLAVAVLPFMENANSIIGFVGYCKDAIKYFLGKRADNPGLTISDCRDFGNLVNPIAADNGAVINIGTYINGNINVGLQVDSIESNAIQNAIRKEIDKLSAHEQTDIHKNVLMTWQQASSDIKNNAKNRGVIDSIFPGHAMKVLFDDENIKRMMLYGEDNPLTSVYVVDVKVETSQNKPVAYRIVKFHEMFES</sequence>
<organism evidence="1 2">
    <name type="scientific">Alistipes putredinis DSM 17216</name>
    <dbReference type="NCBI Taxonomy" id="445970"/>
    <lineage>
        <taxon>Bacteria</taxon>
        <taxon>Pseudomonadati</taxon>
        <taxon>Bacteroidota</taxon>
        <taxon>Bacteroidia</taxon>
        <taxon>Bacteroidales</taxon>
        <taxon>Rikenellaceae</taxon>
        <taxon>Alistipes</taxon>
    </lineage>
</organism>
<dbReference type="AlphaFoldDB" id="B0MWT9"/>
<comment type="caution">
    <text evidence="1">The sequence shown here is derived from an EMBL/GenBank/DDBJ whole genome shotgun (WGS) entry which is preliminary data.</text>
</comment>
<protein>
    <submittedName>
        <fullName evidence="1">Uncharacterized protein</fullName>
    </submittedName>
</protein>
<dbReference type="eggNOG" id="ENOG5032V1H">
    <property type="taxonomic scope" value="Bacteria"/>
</dbReference>
<dbReference type="OrthoDB" id="6680121at2"/>
<dbReference type="Proteomes" id="UP000005819">
    <property type="component" value="Unassembled WGS sequence"/>
</dbReference>
<proteinExistence type="predicted"/>
<dbReference type="RefSeq" id="WP_004327628.1">
    <property type="nucleotide sequence ID" value="NZ_DS499577.1"/>
</dbReference>
<reference evidence="1" key="2">
    <citation type="submission" date="2013-09" db="EMBL/GenBank/DDBJ databases">
        <title>Draft genome sequence of Alistipes putredinis (DSM 17216).</title>
        <authorList>
            <person name="Sudarsanam P."/>
            <person name="Ley R."/>
            <person name="Guruge J."/>
            <person name="Turnbaugh P.J."/>
            <person name="Mahowald M."/>
            <person name="Liep D."/>
            <person name="Gordon J."/>
        </authorList>
    </citation>
    <scope>NUCLEOTIDE SEQUENCE</scope>
    <source>
        <strain evidence="1">DSM 17216</strain>
    </source>
</reference>
<dbReference type="HOGENOM" id="CLU_088845_0_0_10"/>
<dbReference type="GeneID" id="73802214"/>
<dbReference type="EMBL" id="ABFK02000019">
    <property type="protein sequence ID" value="EDS03381.1"/>
    <property type="molecule type" value="Genomic_DNA"/>
</dbReference>
<keyword evidence="2" id="KW-1185">Reference proteome</keyword>
<reference evidence="1" key="1">
    <citation type="submission" date="2007-10" db="EMBL/GenBank/DDBJ databases">
        <authorList>
            <person name="Fulton L."/>
            <person name="Clifton S."/>
            <person name="Fulton B."/>
            <person name="Xu J."/>
            <person name="Minx P."/>
            <person name="Pepin K.H."/>
            <person name="Johnson M."/>
            <person name="Thiruvilangam P."/>
            <person name="Bhonagiri V."/>
            <person name="Nash W.E."/>
            <person name="Mardis E.R."/>
            <person name="Wilson R.K."/>
        </authorList>
    </citation>
    <scope>NUCLEOTIDE SEQUENCE [LARGE SCALE GENOMIC DNA]</scope>
    <source>
        <strain evidence="1">DSM 17216</strain>
    </source>
</reference>
<evidence type="ECO:0000313" key="2">
    <source>
        <dbReference type="Proteomes" id="UP000005819"/>
    </source>
</evidence>
<accession>B0MWT9</accession>